<accession>A0A1G2QK22</accession>
<comment type="caution">
    <text evidence="3">The sequence shown here is derived from an EMBL/GenBank/DDBJ whole genome shotgun (WGS) entry which is preliminary data.</text>
</comment>
<dbReference type="Proteomes" id="UP000177140">
    <property type="component" value="Unassembled WGS sequence"/>
</dbReference>
<name>A0A1G2QK22_9BACT</name>
<organism evidence="3 4">
    <name type="scientific">Candidatus Vogelbacteria bacterium RIFOXYD2_FULL_44_9</name>
    <dbReference type="NCBI Taxonomy" id="1802441"/>
    <lineage>
        <taxon>Bacteria</taxon>
        <taxon>Candidatus Vogeliibacteriota</taxon>
    </lineage>
</organism>
<reference evidence="3 4" key="1">
    <citation type="journal article" date="2016" name="Nat. Commun.">
        <title>Thousands of microbial genomes shed light on interconnected biogeochemical processes in an aquifer system.</title>
        <authorList>
            <person name="Anantharaman K."/>
            <person name="Brown C.T."/>
            <person name="Hug L.A."/>
            <person name="Sharon I."/>
            <person name="Castelle C.J."/>
            <person name="Probst A.J."/>
            <person name="Thomas B.C."/>
            <person name="Singh A."/>
            <person name="Wilkins M.J."/>
            <person name="Karaoz U."/>
            <person name="Brodie E.L."/>
            <person name="Williams K.H."/>
            <person name="Hubbard S.S."/>
            <person name="Banfield J.F."/>
        </authorList>
    </citation>
    <scope>NUCLEOTIDE SEQUENCE [LARGE SCALE GENOMIC DNA]</scope>
</reference>
<evidence type="ECO:0000313" key="3">
    <source>
        <dbReference type="EMBL" id="OHA60896.1"/>
    </source>
</evidence>
<dbReference type="EMBL" id="MHTM01000043">
    <property type="protein sequence ID" value="OHA60896.1"/>
    <property type="molecule type" value="Genomic_DNA"/>
</dbReference>
<sequence length="359" mass="40348">MFKIENDLLWVGSMIGLLFFLWLFTGGSARIQNGPFIKPLAPVGTGESYGNLSQPRVGSTTILTSDTSDISGSNPTSQTNRNSVSSPRLNESNSPADIRTSRYKGLITLYSGSAFYEINSNKEYITIRGSREIKTPINISGWTLKNGGRDRYYDISGQIRQGQTSSAKIPKAVLIWEKNKVMTVVPIKVEANQNVQVVSGSFPPIGNYAIRDNFRVNKCTGYIANQSGYYNIFNPSISSRCPRVETEPGASTLYAQCYDYVRSLGICQKPDFREDWCRANAEEGARFTAICNLPTTCKNFVQKYASYENCVANHRLDKDFFQPEWRVFLGSTWEIWASRQETITLYDSEGKIVDQIKHQ</sequence>
<protein>
    <recommendedName>
        <fullName evidence="5">LTD domain-containing protein</fullName>
    </recommendedName>
</protein>
<feature type="compositionally biased region" description="Polar residues" evidence="1">
    <location>
        <begin position="74"/>
        <end position="95"/>
    </location>
</feature>
<proteinExistence type="predicted"/>
<feature type="compositionally biased region" description="Low complexity" evidence="1">
    <location>
        <begin position="63"/>
        <end position="73"/>
    </location>
</feature>
<evidence type="ECO:0000256" key="1">
    <source>
        <dbReference type="SAM" id="MobiDB-lite"/>
    </source>
</evidence>
<gene>
    <name evidence="3" type="ORF">A2556_03075</name>
</gene>
<evidence type="ECO:0008006" key="5">
    <source>
        <dbReference type="Google" id="ProtNLM"/>
    </source>
</evidence>
<keyword evidence="2" id="KW-1133">Transmembrane helix</keyword>
<keyword evidence="2" id="KW-0812">Transmembrane</keyword>
<dbReference type="AlphaFoldDB" id="A0A1G2QK22"/>
<keyword evidence="2" id="KW-0472">Membrane</keyword>
<feature type="transmembrane region" description="Helical" evidence="2">
    <location>
        <begin position="7"/>
        <end position="25"/>
    </location>
</feature>
<evidence type="ECO:0000313" key="4">
    <source>
        <dbReference type="Proteomes" id="UP000177140"/>
    </source>
</evidence>
<feature type="region of interest" description="Disordered" evidence="1">
    <location>
        <begin position="63"/>
        <end position="96"/>
    </location>
</feature>
<evidence type="ECO:0000256" key="2">
    <source>
        <dbReference type="SAM" id="Phobius"/>
    </source>
</evidence>